<dbReference type="InterPro" id="IPR032675">
    <property type="entry name" value="LRR_dom_sf"/>
</dbReference>
<feature type="chain" id="PRO_5035790511" description="Protein kinase domain-containing protein" evidence="12">
    <location>
        <begin position="24"/>
        <end position="1055"/>
    </location>
</feature>
<keyword evidence="7" id="KW-0547">Nucleotide-binding</keyword>
<dbReference type="Gene3D" id="3.80.10.10">
    <property type="entry name" value="Ribonuclease Inhibitor"/>
    <property type="match status" value="3"/>
</dbReference>
<dbReference type="PRINTS" id="PR00019">
    <property type="entry name" value="LEURICHRPT"/>
</dbReference>
<keyword evidence="9" id="KW-1133">Transmembrane helix</keyword>
<dbReference type="PROSITE" id="PS50011">
    <property type="entry name" value="PROTEIN_KINASE_DOM"/>
    <property type="match status" value="1"/>
</dbReference>
<evidence type="ECO:0000256" key="2">
    <source>
        <dbReference type="ARBA" id="ARBA00022553"/>
    </source>
</evidence>
<dbReference type="InterPro" id="IPR000719">
    <property type="entry name" value="Prot_kinase_dom"/>
</dbReference>
<keyword evidence="4" id="KW-0812">Transmembrane</keyword>
<keyword evidence="6" id="KW-0677">Repeat</keyword>
<dbReference type="InterPro" id="IPR003591">
    <property type="entry name" value="Leu-rich_rpt_typical-subtyp"/>
</dbReference>
<feature type="signal peptide" evidence="12">
    <location>
        <begin position="1"/>
        <end position="23"/>
    </location>
</feature>
<evidence type="ECO:0000256" key="9">
    <source>
        <dbReference type="ARBA" id="ARBA00022989"/>
    </source>
</evidence>
<dbReference type="SUPFAM" id="SSF52058">
    <property type="entry name" value="L domain-like"/>
    <property type="match status" value="1"/>
</dbReference>
<dbReference type="FunFam" id="3.80.10.10:FF:000095">
    <property type="entry name" value="LRR receptor-like serine/threonine-protein kinase GSO1"/>
    <property type="match status" value="1"/>
</dbReference>
<evidence type="ECO:0000256" key="10">
    <source>
        <dbReference type="ARBA" id="ARBA00023136"/>
    </source>
</evidence>
<keyword evidence="10" id="KW-0472">Membrane</keyword>
<evidence type="ECO:0000256" key="7">
    <source>
        <dbReference type="ARBA" id="ARBA00022741"/>
    </source>
</evidence>
<dbReference type="GO" id="GO:0005524">
    <property type="term" value="F:ATP binding"/>
    <property type="evidence" value="ECO:0007669"/>
    <property type="project" value="UniProtKB-KW"/>
</dbReference>
<dbReference type="Gene3D" id="3.30.200.20">
    <property type="entry name" value="Phosphorylase Kinase, domain 1"/>
    <property type="match status" value="1"/>
</dbReference>
<dbReference type="InterPro" id="IPR001611">
    <property type="entry name" value="Leu-rich_rpt"/>
</dbReference>
<proteinExistence type="predicted"/>
<evidence type="ECO:0000313" key="15">
    <source>
        <dbReference type="Proteomes" id="UP000825935"/>
    </source>
</evidence>
<dbReference type="GO" id="GO:0004672">
    <property type="term" value="F:protein kinase activity"/>
    <property type="evidence" value="ECO:0007669"/>
    <property type="project" value="InterPro"/>
</dbReference>
<keyword evidence="8" id="KW-0067">ATP-binding</keyword>
<evidence type="ECO:0000256" key="6">
    <source>
        <dbReference type="ARBA" id="ARBA00022737"/>
    </source>
</evidence>
<dbReference type="GO" id="GO:0009653">
    <property type="term" value="P:anatomical structure morphogenesis"/>
    <property type="evidence" value="ECO:0007669"/>
    <property type="project" value="UniProtKB-ARBA"/>
</dbReference>
<protein>
    <recommendedName>
        <fullName evidence="13">Protein kinase domain-containing protein</fullName>
    </recommendedName>
</protein>
<dbReference type="FunFam" id="3.30.200.20:FF:000486">
    <property type="entry name" value="Leucine-rich repeat receptor-like protein kinase"/>
    <property type="match status" value="1"/>
</dbReference>
<keyword evidence="5 12" id="KW-0732">Signal</keyword>
<feature type="domain" description="Protein kinase" evidence="13">
    <location>
        <begin position="769"/>
        <end position="1055"/>
    </location>
</feature>
<keyword evidence="3" id="KW-0433">Leucine-rich repeat</keyword>
<dbReference type="Pfam" id="PF00560">
    <property type="entry name" value="LRR_1"/>
    <property type="match status" value="7"/>
</dbReference>
<dbReference type="SMART" id="SM00369">
    <property type="entry name" value="LRR_TYP"/>
    <property type="match status" value="7"/>
</dbReference>
<reference evidence="14" key="1">
    <citation type="submission" date="2021-08" db="EMBL/GenBank/DDBJ databases">
        <title>WGS assembly of Ceratopteris richardii.</title>
        <authorList>
            <person name="Marchant D.B."/>
            <person name="Chen G."/>
            <person name="Jenkins J."/>
            <person name="Shu S."/>
            <person name="Leebens-Mack J."/>
            <person name="Grimwood J."/>
            <person name="Schmutz J."/>
            <person name="Soltis P."/>
            <person name="Soltis D."/>
            <person name="Chen Z.-H."/>
        </authorList>
    </citation>
    <scope>NUCLEOTIDE SEQUENCE</scope>
    <source>
        <strain evidence="14">Whitten #5841</strain>
        <tissue evidence="14">Leaf</tissue>
    </source>
</reference>
<dbReference type="InterPro" id="IPR001245">
    <property type="entry name" value="Ser-Thr/Tyr_kinase_cat_dom"/>
</dbReference>
<dbReference type="OMA" id="FSPNTHG"/>
<accession>A0A8T2TVR8</accession>
<dbReference type="AlphaFoldDB" id="A0A8T2TVR8"/>
<dbReference type="Gene3D" id="1.10.510.10">
    <property type="entry name" value="Transferase(Phosphotransferase) domain 1"/>
    <property type="match status" value="1"/>
</dbReference>
<dbReference type="Proteomes" id="UP000825935">
    <property type="component" value="Chromosome 11"/>
</dbReference>
<dbReference type="PROSITE" id="PS51450">
    <property type="entry name" value="LRR"/>
    <property type="match status" value="1"/>
</dbReference>
<evidence type="ECO:0000256" key="5">
    <source>
        <dbReference type="ARBA" id="ARBA00022729"/>
    </source>
</evidence>
<evidence type="ECO:0000259" key="13">
    <source>
        <dbReference type="PROSITE" id="PS50011"/>
    </source>
</evidence>
<evidence type="ECO:0000256" key="3">
    <source>
        <dbReference type="ARBA" id="ARBA00022614"/>
    </source>
</evidence>
<evidence type="ECO:0000313" key="14">
    <source>
        <dbReference type="EMBL" id="KAH7426380.1"/>
    </source>
</evidence>
<evidence type="ECO:0000256" key="1">
    <source>
        <dbReference type="ARBA" id="ARBA00004167"/>
    </source>
</evidence>
<dbReference type="Pfam" id="PF13855">
    <property type="entry name" value="LRR_8"/>
    <property type="match status" value="1"/>
</dbReference>
<dbReference type="GO" id="GO:0099402">
    <property type="term" value="P:plant organ development"/>
    <property type="evidence" value="ECO:0007669"/>
    <property type="project" value="UniProtKB-ARBA"/>
</dbReference>
<dbReference type="PANTHER" id="PTHR48003:SF5">
    <property type="entry name" value="OS07G0626500 PROTEIN"/>
    <property type="match status" value="1"/>
</dbReference>
<sequence>MTLPGFHLCILFLSWVLAGCVDADNSAALLEFLKGVKPTSGGCVAATWTHVHSEGASCPSSFCGVSCMGGVVVALDLSGQSLEGTIPSKSIALLHSLTFLNLSRNSLSGELPDDLGDLSNLKALDLSHNLFTGVIPVSLGRLRSLLHLNISSNYLNGSIPGELASLAILQSLDLHDNGLTGALDPALLGLTSLNTIDLSNNKLSGFIPWKPNDTLPLLKVVESVNLSHNELSGPLAPAKLTSIFAEKLKVLDVSYNQLFGNLPDFEFVIALVSLRLNNNYFTGAVPPTLLSTALGLLEELDLSHNKLTGEVPRVLSTSLKIVNLSYNSLSGMLPKKLGSCYVVDLNHNNITGDLSMWQYWSDMLEVLDISANKLTGELGDGVSRFVRLRVLNISHNGFSASIPSAYGFLPKLSVIDVSFNNLDGAIPASLFNSSTLSTLVLSNNLLVGDLILPKSPPLGSQKGEYQMAIIDISNNKLNGTLSEEIENFQKLRKLDLSNNSLSGNIPNELSNLTMLQLLDLSSNLLLGSIPGNLPKSLNVLRLANNNLSGQIPKTLEKFPNSSFFPGNMGLFRLQQHSSGQPAISELSSPQHTSFGIAVKAGIISGCLAGFTVLAILGILVCHRFVFRQRDSRNSISRKFDSDDRMKDDAHGHKMWSPCAAYCSRSDQHVSNPPSEKNFSNDLLLENKPKYGISRSTMLEVVNQCKPEDAAEIAATGGRQKMSPTQSEPQLVEELFASPVVLKVQSPDKLAGDLHFLDKSLHFTAEELSRAPAEVLGRSSHGTSYKATLDNGHILTVKWLREGLAKNKREFAREANKFAKIKHPNLIPFRAYYWGPKEHEKLLLSDFESAGNLVAGHLNDGRGQHCLSLQWQQRLTIAVDIARGLTYLHDNRHLPHGNLKATNVLINRATFNARLADYGLHKLMTDEGTANQVLNAGALGYRAPELATMKKPMPSFKGDIYAFGVLMLELLTGQGAGDIISGQSGVVDLTDWVKTLANEGRALDCLDSALVSAHGIRETQPGVNKMLILALRCISQQPNERPVIHYVYEQLTEMKV</sequence>
<dbReference type="OrthoDB" id="4062651at2759"/>
<dbReference type="FunFam" id="3.80.10.10:FF:000383">
    <property type="entry name" value="Leucine-rich repeat receptor protein kinase EMS1"/>
    <property type="match status" value="1"/>
</dbReference>
<dbReference type="EMBL" id="CM035416">
    <property type="protein sequence ID" value="KAH7426380.1"/>
    <property type="molecule type" value="Genomic_DNA"/>
</dbReference>
<keyword evidence="15" id="KW-1185">Reference proteome</keyword>
<comment type="subcellular location">
    <subcellularLocation>
        <location evidence="1">Membrane</location>
        <topology evidence="1">Single-pass membrane protein</topology>
    </subcellularLocation>
</comment>
<dbReference type="Pfam" id="PF07714">
    <property type="entry name" value="PK_Tyr_Ser-Thr"/>
    <property type="match status" value="1"/>
</dbReference>
<dbReference type="SUPFAM" id="SSF52047">
    <property type="entry name" value="RNI-like"/>
    <property type="match status" value="1"/>
</dbReference>
<keyword evidence="11" id="KW-0675">Receptor</keyword>
<dbReference type="GO" id="GO:0016020">
    <property type="term" value="C:membrane"/>
    <property type="evidence" value="ECO:0007669"/>
    <property type="project" value="UniProtKB-SubCell"/>
</dbReference>
<evidence type="ECO:0000256" key="12">
    <source>
        <dbReference type="SAM" id="SignalP"/>
    </source>
</evidence>
<dbReference type="InterPro" id="IPR053059">
    <property type="entry name" value="Inactive_SerThr-Kinase_ABA"/>
</dbReference>
<name>A0A8T2TVR8_CERRI</name>
<organism evidence="14 15">
    <name type="scientific">Ceratopteris richardii</name>
    <name type="common">Triangle waterfern</name>
    <dbReference type="NCBI Taxonomy" id="49495"/>
    <lineage>
        <taxon>Eukaryota</taxon>
        <taxon>Viridiplantae</taxon>
        <taxon>Streptophyta</taxon>
        <taxon>Embryophyta</taxon>
        <taxon>Tracheophyta</taxon>
        <taxon>Polypodiopsida</taxon>
        <taxon>Polypodiidae</taxon>
        <taxon>Polypodiales</taxon>
        <taxon>Pteridineae</taxon>
        <taxon>Pteridaceae</taxon>
        <taxon>Parkerioideae</taxon>
        <taxon>Ceratopteris</taxon>
    </lineage>
</organism>
<keyword evidence="2" id="KW-0597">Phosphoprotein</keyword>
<dbReference type="InterPro" id="IPR011009">
    <property type="entry name" value="Kinase-like_dom_sf"/>
</dbReference>
<evidence type="ECO:0000256" key="11">
    <source>
        <dbReference type="ARBA" id="ARBA00023170"/>
    </source>
</evidence>
<dbReference type="FunFam" id="3.80.10.10:FF:000400">
    <property type="entry name" value="Nuclear pore complex protein NUP107"/>
    <property type="match status" value="1"/>
</dbReference>
<dbReference type="SUPFAM" id="SSF56112">
    <property type="entry name" value="Protein kinase-like (PK-like)"/>
    <property type="match status" value="1"/>
</dbReference>
<dbReference type="PANTHER" id="PTHR48003">
    <property type="entry name" value="OS07G0626500 PROTEIN"/>
    <property type="match status" value="1"/>
</dbReference>
<gene>
    <name evidence="14" type="ORF">KP509_11G099100</name>
</gene>
<evidence type="ECO:0000256" key="8">
    <source>
        <dbReference type="ARBA" id="ARBA00022840"/>
    </source>
</evidence>
<evidence type="ECO:0000256" key="4">
    <source>
        <dbReference type="ARBA" id="ARBA00022692"/>
    </source>
</evidence>
<comment type="caution">
    <text evidence="14">The sequence shown here is derived from an EMBL/GenBank/DDBJ whole genome shotgun (WGS) entry which is preliminary data.</text>
</comment>